<feature type="active site" description="Proton donor" evidence="5">
    <location>
        <position position="326"/>
    </location>
</feature>
<dbReference type="EMBL" id="JAEPRA010000001">
    <property type="protein sequence ID" value="KAG2188999.1"/>
    <property type="molecule type" value="Genomic_DNA"/>
</dbReference>
<dbReference type="PANTHER" id="PTHR45679:SF5">
    <property type="entry name" value="ER DEGRADATION-ENHANCING ALPHA-MANNOSIDASE-LIKE PROTEIN 1"/>
    <property type="match status" value="1"/>
</dbReference>
<dbReference type="EC" id="3.2.1.-" evidence="7"/>
<keyword evidence="3" id="KW-0256">Endoplasmic reticulum</keyword>
<keyword evidence="6" id="KW-0479">Metal-binding</keyword>
<feature type="binding site" evidence="6">
    <location>
        <position position="431"/>
    </location>
    <ligand>
        <name>Ca(2+)</name>
        <dbReference type="ChEBI" id="CHEBI:29108"/>
    </ligand>
</feature>
<keyword evidence="6" id="KW-0106">Calcium</keyword>
<dbReference type="OrthoDB" id="8118055at2759"/>
<name>A0A8H7Q9P8_9FUNG</name>
<dbReference type="GO" id="GO:1904380">
    <property type="term" value="P:endoplasmic reticulum mannose trimming"/>
    <property type="evidence" value="ECO:0007669"/>
    <property type="project" value="InterPro"/>
</dbReference>
<reference evidence="9" key="1">
    <citation type="submission" date="2020-12" db="EMBL/GenBank/DDBJ databases">
        <title>Metabolic potential, ecology and presence of endohyphal bacteria is reflected in genomic diversity of Mucoromycotina.</title>
        <authorList>
            <person name="Muszewska A."/>
            <person name="Okrasinska A."/>
            <person name="Steczkiewicz K."/>
            <person name="Drgas O."/>
            <person name="Orlowska M."/>
            <person name="Perlinska-Lenart U."/>
            <person name="Aleksandrzak-Piekarczyk T."/>
            <person name="Szatraj K."/>
            <person name="Zielenkiewicz U."/>
            <person name="Pilsyk S."/>
            <person name="Malc E."/>
            <person name="Mieczkowski P."/>
            <person name="Kruszewska J.S."/>
            <person name="Biernat P."/>
            <person name="Pawlowska J."/>
        </authorList>
    </citation>
    <scope>NUCLEOTIDE SEQUENCE</scope>
    <source>
        <strain evidence="9">WA0000051536</strain>
    </source>
</reference>
<dbReference type="Gene3D" id="3.50.30.30">
    <property type="match status" value="1"/>
</dbReference>
<comment type="similarity">
    <text evidence="2 7">Belongs to the glycosyl hydrolase 47 family.</text>
</comment>
<dbReference type="SUPFAM" id="SSF48225">
    <property type="entry name" value="Seven-hairpin glycosidases"/>
    <property type="match status" value="1"/>
</dbReference>
<evidence type="ECO:0000313" key="10">
    <source>
        <dbReference type="Proteomes" id="UP000612746"/>
    </source>
</evidence>
<dbReference type="GO" id="GO:0004571">
    <property type="term" value="F:mannosyl-oligosaccharide 1,2-alpha-mannosidase activity"/>
    <property type="evidence" value="ECO:0007669"/>
    <property type="project" value="InterPro"/>
</dbReference>
<protein>
    <recommendedName>
        <fullName evidence="7">alpha-1,2-Mannosidase</fullName>
        <ecNumber evidence="7">3.2.1.-</ecNumber>
    </recommendedName>
</protein>
<dbReference type="Proteomes" id="UP000612746">
    <property type="component" value="Unassembled WGS sequence"/>
</dbReference>
<evidence type="ECO:0000256" key="4">
    <source>
        <dbReference type="ARBA" id="ARBA00023180"/>
    </source>
</evidence>
<proteinExistence type="inferred from homology"/>
<keyword evidence="7" id="KW-0378">Hydrolase</keyword>
<comment type="subcellular location">
    <subcellularLocation>
        <location evidence="1">Endoplasmic reticulum</location>
    </subcellularLocation>
</comment>
<dbReference type="PANTHER" id="PTHR45679">
    <property type="entry name" value="ER DEGRADATION-ENHANCING ALPHA-MANNOSIDASE-LIKE PROTEIN 2"/>
    <property type="match status" value="1"/>
</dbReference>
<keyword evidence="7" id="KW-0326">Glycosidase</keyword>
<evidence type="ECO:0000313" key="9">
    <source>
        <dbReference type="EMBL" id="KAG2188999.1"/>
    </source>
</evidence>
<dbReference type="InterPro" id="IPR046450">
    <property type="entry name" value="PA_dom_sf"/>
</dbReference>
<keyword evidence="10" id="KW-1185">Reference proteome</keyword>
<dbReference type="GO" id="GO:0005509">
    <property type="term" value="F:calcium ion binding"/>
    <property type="evidence" value="ECO:0007669"/>
    <property type="project" value="InterPro"/>
</dbReference>
<dbReference type="InterPro" id="IPR001382">
    <property type="entry name" value="Glyco_hydro_47"/>
</dbReference>
<comment type="cofactor">
    <cofactor evidence="6">
        <name>Ca(2+)</name>
        <dbReference type="ChEBI" id="CHEBI:29108"/>
    </cofactor>
</comment>
<feature type="active site" evidence="5">
    <location>
        <position position="345"/>
    </location>
</feature>
<dbReference type="GO" id="GO:0036503">
    <property type="term" value="P:ERAD pathway"/>
    <property type="evidence" value="ECO:0007669"/>
    <property type="project" value="UniProtKB-ARBA"/>
</dbReference>
<dbReference type="InterPro" id="IPR036026">
    <property type="entry name" value="Seven-hairpin_glycosidases"/>
</dbReference>
<dbReference type="PRINTS" id="PR00747">
    <property type="entry name" value="GLYHDRLASE47"/>
</dbReference>
<dbReference type="InterPro" id="IPR044674">
    <property type="entry name" value="EDEM1/2/3"/>
</dbReference>
<dbReference type="GO" id="GO:0044322">
    <property type="term" value="C:endoplasmic reticulum quality control compartment"/>
    <property type="evidence" value="ECO:0007669"/>
    <property type="project" value="GOC"/>
</dbReference>
<dbReference type="InterPro" id="IPR012341">
    <property type="entry name" value="6hp_glycosidase-like_sf"/>
</dbReference>
<accession>A0A8H7Q9P8</accession>
<dbReference type="GO" id="GO:0005975">
    <property type="term" value="P:carbohydrate metabolic process"/>
    <property type="evidence" value="ECO:0007669"/>
    <property type="project" value="InterPro"/>
</dbReference>
<sequence>EMFHHGWSSYMTYAYPKDELNPFNCTGRGSDRYDPTNININDVLGDYGVTLVDTLDTLAIMGEQREFENAVKLVTRHVSFNQDSKVQVFETNIRSLGGLLSAHILASESQYGYTIDGYNGELLQAAKDLAQRLVPAFQMSRTGIPYPRVNLRFGVPKSETVETCTAGAGSLILEFGVLSRLTNDPFYENLAKKALKALWERRSDIDLMGNAINLQTGQWVYAASSVGAGIDSFFEYLLKAHILFGDDEYYDMFEDAYSAIMTYVADSSGYLYKNVDMASAQLMSHWIDSLSAFWPGLQVLYGDLEMAIKSHLTYYNLWKKYRGIPERYNFVQDDVDIGFYPIRPEFAESTYFLYRATRDPFYLEVGEMILEDINDRARLPCGFASLADVRTDALEDRMESFVLSETFKYLYLLFDVDHPLNHEDSNFVFTTEGHVMPMPVKNNITRQRPSESSGKIRTTCQSYSALQNQWIGGSPHGKNHSLSFTMSHQPVADYAQYLIRRNTFSEPVVLSRDGYCEIPKMATDKFKLKFGAIQDEHYSITPRILKLIDGLFSSTLAGLDLEFTKSLRGGDGYDVTKGSYDYYRWLSTGQSFQIPFLAIQPYFSSELLALEFHFPSGVVLSSRNSTPEEVITVHIGSFDGISQQNIIGARAVFGPDLSEMEEMETSLVIFDPLLDTFLGCTQYSEDEKNAISGNTVIVGRGNCNFEDKALLAQSAGAAAVIFVNVDENKIFQVVGSTTPKRQVHIPSLMISSKEALQLLGNNLDHRFPLHIPGAKLKNLQPSYLSYDTKLTVNGKIVHNLVFV</sequence>
<dbReference type="InterPro" id="IPR003137">
    <property type="entry name" value="PA_domain"/>
</dbReference>
<comment type="caution">
    <text evidence="9">The sequence shown here is derived from an EMBL/GenBank/DDBJ whole genome shotgun (WGS) entry which is preliminary data.</text>
</comment>
<dbReference type="GO" id="GO:0016020">
    <property type="term" value="C:membrane"/>
    <property type="evidence" value="ECO:0007669"/>
    <property type="project" value="InterPro"/>
</dbReference>
<dbReference type="Pfam" id="PF01532">
    <property type="entry name" value="Glyco_hydro_47"/>
    <property type="match status" value="1"/>
</dbReference>
<evidence type="ECO:0000256" key="6">
    <source>
        <dbReference type="PIRSR" id="PIRSR601382-2"/>
    </source>
</evidence>
<dbReference type="Gene3D" id="1.50.10.10">
    <property type="match status" value="1"/>
</dbReference>
<evidence type="ECO:0000256" key="2">
    <source>
        <dbReference type="ARBA" id="ARBA00007658"/>
    </source>
</evidence>
<dbReference type="SUPFAM" id="SSF52025">
    <property type="entry name" value="PA domain"/>
    <property type="match status" value="1"/>
</dbReference>
<evidence type="ECO:0000256" key="5">
    <source>
        <dbReference type="PIRSR" id="PIRSR601382-1"/>
    </source>
</evidence>
<dbReference type="AlphaFoldDB" id="A0A8H7Q9P8"/>
<feature type="domain" description="PA" evidence="8">
    <location>
        <begin position="676"/>
        <end position="758"/>
    </location>
</feature>
<evidence type="ECO:0000256" key="1">
    <source>
        <dbReference type="ARBA" id="ARBA00004240"/>
    </source>
</evidence>
<dbReference type="Pfam" id="PF02225">
    <property type="entry name" value="PA"/>
    <property type="match status" value="1"/>
</dbReference>
<keyword evidence="4" id="KW-0325">Glycoprotein</keyword>
<feature type="active site" evidence="5">
    <location>
        <position position="231"/>
    </location>
</feature>
<evidence type="ECO:0000256" key="3">
    <source>
        <dbReference type="ARBA" id="ARBA00022824"/>
    </source>
</evidence>
<evidence type="ECO:0000259" key="8">
    <source>
        <dbReference type="Pfam" id="PF02225"/>
    </source>
</evidence>
<feature type="non-terminal residue" evidence="9">
    <location>
        <position position="1"/>
    </location>
</feature>
<gene>
    <name evidence="9" type="ORF">INT44_004141</name>
</gene>
<evidence type="ECO:0000256" key="7">
    <source>
        <dbReference type="RuleBase" id="RU361193"/>
    </source>
</evidence>
<organism evidence="9 10">
    <name type="scientific">Umbelopsis vinacea</name>
    <dbReference type="NCBI Taxonomy" id="44442"/>
    <lineage>
        <taxon>Eukaryota</taxon>
        <taxon>Fungi</taxon>
        <taxon>Fungi incertae sedis</taxon>
        <taxon>Mucoromycota</taxon>
        <taxon>Mucoromycotina</taxon>
        <taxon>Umbelopsidomycetes</taxon>
        <taxon>Umbelopsidales</taxon>
        <taxon>Umbelopsidaceae</taxon>
        <taxon>Umbelopsis</taxon>
    </lineage>
</organism>
<feature type="active site" description="Proton donor" evidence="5">
    <location>
        <position position="90"/>
    </location>
</feature>